<comment type="caution">
    <text evidence="1">The sequence shown here is derived from an EMBL/GenBank/DDBJ whole genome shotgun (WGS) entry which is preliminary data.</text>
</comment>
<evidence type="ECO:0000313" key="2">
    <source>
        <dbReference type="Proteomes" id="UP001185984"/>
    </source>
</evidence>
<sequence length="130" mass="13716">MTAQMCDPLDPAAIGAADAADHLYPGEHQAAERAAFCAGAGMGAVAIDMVIASLSPVQTKLLARLRRDPGCWTYRVQTRGVALQTCMALVKRGIMMDGPNRPFEHGGNGVVNLTPFGAALRDIIIGRAVR</sequence>
<dbReference type="EMBL" id="JAPTHD010000001">
    <property type="protein sequence ID" value="MDV5822911.1"/>
    <property type="molecule type" value="Genomic_DNA"/>
</dbReference>
<accession>A0ABU3ZTQ8</accession>
<protein>
    <submittedName>
        <fullName evidence="1">Uncharacterized protein</fullName>
    </submittedName>
</protein>
<evidence type="ECO:0000313" key="1">
    <source>
        <dbReference type="EMBL" id="MDV5822911.1"/>
    </source>
</evidence>
<proteinExistence type="predicted"/>
<dbReference type="Proteomes" id="UP001185984">
    <property type="component" value="Unassembled WGS sequence"/>
</dbReference>
<gene>
    <name evidence="1" type="ORF">O0R41_04785</name>
</gene>
<reference evidence="2" key="1">
    <citation type="journal article" date="2022" name="J Environ Chem Eng">
        <title>Biodegradation of petroleum oil using a constructed nonpathogenic and heavy metal-tolerant bacterial consortium isolated from marine sponges.</title>
        <authorList>
            <person name="Dechsakulwatana C."/>
            <person name="Rungsihiranrut A."/>
            <person name="Muangchinda C."/>
            <person name="Ningthoujam R."/>
            <person name="Klankeo P."/>
            <person name="Pinyakong O."/>
        </authorList>
    </citation>
    <scope>NUCLEOTIDE SEQUENCE [LARGE SCALE GENOMIC DNA]</scope>
    <source>
        <strain evidence="2">MO2-4</strain>
    </source>
</reference>
<organism evidence="1 2">
    <name type="scientific">Sphingobium naphthae</name>
    <dbReference type="NCBI Taxonomy" id="1886786"/>
    <lineage>
        <taxon>Bacteria</taxon>
        <taxon>Pseudomonadati</taxon>
        <taxon>Pseudomonadota</taxon>
        <taxon>Alphaproteobacteria</taxon>
        <taxon>Sphingomonadales</taxon>
        <taxon>Sphingomonadaceae</taxon>
        <taxon>Sphingobium</taxon>
    </lineage>
</organism>
<keyword evidence="2" id="KW-1185">Reference proteome</keyword>
<dbReference type="RefSeq" id="WP_317515982.1">
    <property type="nucleotide sequence ID" value="NZ_JAPTHD010000001.1"/>
</dbReference>
<name>A0ABU3ZTQ8_9SPHN</name>